<sequence>MDKHIYLNLDIRALHTFLIIMETGSITATANRLNVTHVGGEPLLIKRNNC</sequence>
<accession>A0A6S6TM48</accession>
<dbReference type="PROSITE" id="PS50931">
    <property type="entry name" value="HTH_LYSR"/>
    <property type="match status" value="1"/>
</dbReference>
<organism evidence="2">
    <name type="scientific">uncultured Thiotrichaceae bacterium</name>
    <dbReference type="NCBI Taxonomy" id="298394"/>
    <lineage>
        <taxon>Bacteria</taxon>
        <taxon>Pseudomonadati</taxon>
        <taxon>Pseudomonadota</taxon>
        <taxon>Gammaproteobacteria</taxon>
        <taxon>Thiotrichales</taxon>
        <taxon>Thiotrichaceae</taxon>
        <taxon>environmental samples</taxon>
    </lineage>
</organism>
<protein>
    <recommendedName>
        <fullName evidence="1">HTH lysR-type domain-containing protein</fullName>
    </recommendedName>
</protein>
<dbReference type="EMBL" id="CACVAT010000326">
    <property type="protein sequence ID" value="CAA6819247.1"/>
    <property type="molecule type" value="Genomic_DNA"/>
</dbReference>
<dbReference type="AlphaFoldDB" id="A0A6S6TM48"/>
<dbReference type="InterPro" id="IPR036388">
    <property type="entry name" value="WH-like_DNA-bd_sf"/>
</dbReference>
<dbReference type="Gene3D" id="1.10.10.10">
    <property type="entry name" value="Winged helix-like DNA-binding domain superfamily/Winged helix DNA-binding domain"/>
    <property type="match status" value="1"/>
</dbReference>
<proteinExistence type="predicted"/>
<name>A0A6S6TM48_9GAMM</name>
<feature type="domain" description="HTH lysR-type" evidence="1">
    <location>
        <begin position="9"/>
        <end position="36"/>
    </location>
</feature>
<evidence type="ECO:0000259" key="1">
    <source>
        <dbReference type="PROSITE" id="PS50931"/>
    </source>
</evidence>
<gene>
    <name evidence="2" type="ORF">HELGO_WM39073</name>
</gene>
<reference evidence="2" key="1">
    <citation type="submission" date="2020-01" db="EMBL/GenBank/DDBJ databases">
        <authorList>
            <person name="Meier V. D."/>
            <person name="Meier V D."/>
        </authorList>
    </citation>
    <scope>NUCLEOTIDE SEQUENCE</scope>
    <source>
        <strain evidence="2">HLG_WM_MAG_09</strain>
    </source>
</reference>
<evidence type="ECO:0000313" key="2">
    <source>
        <dbReference type="EMBL" id="CAA6819247.1"/>
    </source>
</evidence>
<dbReference type="GO" id="GO:0003700">
    <property type="term" value="F:DNA-binding transcription factor activity"/>
    <property type="evidence" value="ECO:0007669"/>
    <property type="project" value="InterPro"/>
</dbReference>
<dbReference type="InterPro" id="IPR000847">
    <property type="entry name" value="LysR_HTH_N"/>
</dbReference>